<comment type="function">
    <text evidence="6">Binds the cellulose synthase activator, bis-(3'-5') cyclic diguanylic acid (c-di-GMP).</text>
</comment>
<evidence type="ECO:0000256" key="3">
    <source>
        <dbReference type="ARBA" id="ARBA00022692"/>
    </source>
</evidence>
<keyword evidence="6" id="KW-0997">Cell inner membrane</keyword>
<comment type="similarity">
    <text evidence="6">Belongs to the AcsB/BcsB family.</text>
</comment>
<feature type="region of interest" description="Disordered" evidence="7">
    <location>
        <begin position="28"/>
        <end position="87"/>
    </location>
</feature>
<feature type="compositionally biased region" description="Low complexity" evidence="7">
    <location>
        <begin position="67"/>
        <end position="78"/>
    </location>
</feature>
<name>A0ABV0M5G4_9HYPH</name>
<accession>A0ABV0M5G4</accession>
<organism evidence="8 9">
    <name type="scientific">Neorhizobium phenanthreniclasticum</name>
    <dbReference type="NCBI Taxonomy" id="3157917"/>
    <lineage>
        <taxon>Bacteria</taxon>
        <taxon>Pseudomonadati</taxon>
        <taxon>Pseudomonadota</taxon>
        <taxon>Alphaproteobacteria</taxon>
        <taxon>Hyphomicrobiales</taxon>
        <taxon>Rhizobiaceae</taxon>
        <taxon>Rhizobium/Agrobacterium group</taxon>
        <taxon>Neorhizobium</taxon>
    </lineage>
</organism>
<feature type="chain" id="PRO_5045012010" description="Cyclic di-GMP-binding protein" evidence="6">
    <location>
        <begin position="25"/>
        <end position="798"/>
    </location>
</feature>
<keyword evidence="9" id="KW-1185">Reference proteome</keyword>
<feature type="transmembrane region" description="Helical" evidence="6">
    <location>
        <begin position="769"/>
        <end position="791"/>
    </location>
</feature>
<comment type="pathway">
    <text evidence="6">Glycan metabolism; bacterial cellulose biosynthesis.</text>
</comment>
<dbReference type="Proteomes" id="UP001496627">
    <property type="component" value="Unassembled WGS sequence"/>
</dbReference>
<evidence type="ECO:0000256" key="2">
    <source>
        <dbReference type="ARBA" id="ARBA00022475"/>
    </source>
</evidence>
<sequence length="798" mass="86625">MNRSLACLTLALTALLAVVRISDAQPAPFDMSGERPPEPPAPPRLVFPDLSRPPVPQDRTSAPQRHAPAPSDAAPRPAADAREQDRSRRYLVPASDLALAGEYDRRSWSIYLTEEQAASPAKLNLQYQNAIVVAPEASLLTVSINEHEIVRQRISSPNGPNRLAFDVPPNVLHPGGNLVEFRATQRHRTDCDIRSTYDLWTNVDPSQTYLEFTGIPAPAPSVTEAVRAVGGDANGNTEFQFLVPAAGQAGRTKSLLRLAQGLSLLSGMPNQLFSFNSDRLGALGPGKFGVIIGTVAELQPVFPALPPSAGSAATAALVKDPNSDEQVLLLTGPSWNAIDAAVETIVAPTDRPPEIRRDVMATQRWAAPDAPLLFGGERLSFSQLGLRTTEFSGRRFRTSFNIAVPSDFYASAYGEANLLIDAAFAANVRPGSHLDVYVNGNVATNLPITSDNGGLFRHLPIRMTLRHFKPGLNSVSLEAILLTDEDDVCIPGSTASTEPRFALFDSSEFNMPQYARIGRNPSLEALSGTAFPYSRRTDPIMLWMDRFDANTLTATSTFLSRLAFVGGHPITVEPVASPGAIGNRDALFAGSISQIPSTVLSQVNIAPESVATWRAAGAPVQNEDTMATFEKWRTQVRGSIWRDQIARFQEWLNRNFNISLSSFQLLPQPEQIFHPSSNDTFILAQGQSTNGNGSWTVISARTPEELRQGAEALTRQQNWQQVTGRITTYEGKIQKVASLSASRFTFVQTVSPSLGNYRLIAANWLSNNILFYSLALVALAVFLGLSTAALLSSFGRSR</sequence>
<dbReference type="EMBL" id="JBEAAL010000014">
    <property type="protein sequence ID" value="MEQ1406908.1"/>
    <property type="molecule type" value="Genomic_DNA"/>
</dbReference>
<dbReference type="PANTHER" id="PTHR39083">
    <property type="entry name" value="CYCLIC DI-GMP-BINDING PROTEIN"/>
    <property type="match status" value="1"/>
</dbReference>
<dbReference type="Gene3D" id="2.60.120.260">
    <property type="entry name" value="Galactose-binding domain-like"/>
    <property type="match status" value="2"/>
</dbReference>
<keyword evidence="6" id="KW-0973">c-di-GMP</keyword>
<feature type="signal peptide" evidence="6">
    <location>
        <begin position="1"/>
        <end position="24"/>
    </location>
</feature>
<comment type="subunit">
    <text evidence="6">Tightly associated with the cellulose synthase catalytic subunit.</text>
</comment>
<keyword evidence="6" id="KW-0732">Signal</keyword>
<proteinExistence type="inferred from homology"/>
<protein>
    <recommendedName>
        <fullName evidence="6">Cyclic di-GMP-binding protein</fullName>
    </recommendedName>
    <alternativeName>
        <fullName evidence="6">Cellulose synthase regulatory subunit</fullName>
    </alternativeName>
</protein>
<evidence type="ECO:0000256" key="5">
    <source>
        <dbReference type="ARBA" id="ARBA00023136"/>
    </source>
</evidence>
<evidence type="ECO:0000313" key="9">
    <source>
        <dbReference type="Proteomes" id="UP001496627"/>
    </source>
</evidence>
<dbReference type="InterPro" id="IPR018513">
    <property type="entry name" value="Cell_synthase_bac"/>
</dbReference>
<dbReference type="PANTHER" id="PTHR39083:SF1">
    <property type="entry name" value="CYCLIC DI-GMP-BINDING PROTEIN"/>
    <property type="match status" value="1"/>
</dbReference>
<evidence type="ECO:0000256" key="7">
    <source>
        <dbReference type="SAM" id="MobiDB-lite"/>
    </source>
</evidence>
<evidence type="ECO:0000256" key="6">
    <source>
        <dbReference type="RuleBase" id="RU365021"/>
    </source>
</evidence>
<keyword evidence="4 6" id="KW-1133">Transmembrane helix</keyword>
<comment type="caution">
    <text evidence="8">The sequence shown here is derived from an EMBL/GenBank/DDBJ whole genome shotgun (WGS) entry which is preliminary data.</text>
</comment>
<dbReference type="Pfam" id="PF03170">
    <property type="entry name" value="BcsB"/>
    <property type="match status" value="1"/>
</dbReference>
<evidence type="ECO:0000256" key="4">
    <source>
        <dbReference type="ARBA" id="ARBA00022989"/>
    </source>
</evidence>
<dbReference type="RefSeq" id="WP_227705663.1">
    <property type="nucleotide sequence ID" value="NZ_JBEAAL010000014.1"/>
</dbReference>
<evidence type="ECO:0000256" key="1">
    <source>
        <dbReference type="ARBA" id="ARBA00004162"/>
    </source>
</evidence>
<keyword evidence="5 6" id="KW-0472">Membrane</keyword>
<keyword evidence="2 6" id="KW-1003">Cell membrane</keyword>
<keyword evidence="6" id="KW-0135">Cellulose biosynthesis</keyword>
<keyword evidence="3 6" id="KW-0812">Transmembrane</keyword>
<gene>
    <name evidence="8" type="ORF">ABK249_18420</name>
</gene>
<comment type="subcellular location">
    <subcellularLocation>
        <location evidence="6">Cell inner membrane</location>
    </subcellularLocation>
    <subcellularLocation>
        <location evidence="1">Cell membrane</location>
        <topology evidence="1">Single-pass membrane protein</topology>
    </subcellularLocation>
</comment>
<reference evidence="8 9" key="1">
    <citation type="submission" date="2024-05" db="EMBL/GenBank/DDBJ databases">
        <title>Neorhizobium sp. Rsf11, a plant growth promoting and heavy metal resistant PAH-degrader.</title>
        <authorList>
            <person name="Golubev S.N."/>
            <person name="Muratova A.Y."/>
            <person name="Markelova M.I."/>
        </authorList>
    </citation>
    <scope>NUCLEOTIDE SEQUENCE [LARGE SCALE GENOMIC DNA]</scope>
    <source>
        <strain evidence="8 9">Rsf11</strain>
    </source>
</reference>
<evidence type="ECO:0000313" key="8">
    <source>
        <dbReference type="EMBL" id="MEQ1406908.1"/>
    </source>
</evidence>
<feature type="compositionally biased region" description="Pro residues" evidence="7">
    <location>
        <begin position="38"/>
        <end position="56"/>
    </location>
</feature>